<proteinExistence type="predicted"/>
<comment type="caution">
    <text evidence="3">The sequence shown here is derived from an EMBL/GenBank/DDBJ whole genome shotgun (WGS) entry which is preliminary data.</text>
</comment>
<evidence type="ECO:0008006" key="5">
    <source>
        <dbReference type="Google" id="ProtNLM"/>
    </source>
</evidence>
<keyword evidence="4" id="KW-1185">Reference proteome</keyword>
<evidence type="ECO:0000313" key="4">
    <source>
        <dbReference type="Proteomes" id="UP000622017"/>
    </source>
</evidence>
<evidence type="ECO:0000256" key="2">
    <source>
        <dbReference type="SAM" id="SignalP"/>
    </source>
</evidence>
<protein>
    <recommendedName>
        <fullName evidence="5">EF-hand domain-containing protein</fullName>
    </recommendedName>
</protein>
<accession>A0ABR7MM07</accession>
<name>A0ABR7MM07_9BACT</name>
<dbReference type="Proteomes" id="UP000622017">
    <property type="component" value="Unassembled WGS sequence"/>
</dbReference>
<gene>
    <name evidence="3" type="ORF">H8B15_14220</name>
</gene>
<feature type="signal peptide" evidence="2">
    <location>
        <begin position="1"/>
        <end position="24"/>
    </location>
</feature>
<dbReference type="PROSITE" id="PS51257">
    <property type="entry name" value="PROKAR_LIPOPROTEIN"/>
    <property type="match status" value="1"/>
</dbReference>
<keyword evidence="2" id="KW-0732">Signal</keyword>
<reference evidence="3 4" key="1">
    <citation type="submission" date="2020-08" db="EMBL/GenBank/DDBJ databases">
        <title>Hymenobacter sp.</title>
        <authorList>
            <person name="Kim M.K."/>
        </authorList>
    </citation>
    <scope>NUCLEOTIDE SEQUENCE [LARGE SCALE GENOMIC DNA]</scope>
    <source>
        <strain evidence="3 4">BT507</strain>
    </source>
</reference>
<dbReference type="RefSeq" id="WP_187320337.1">
    <property type="nucleotide sequence ID" value="NZ_JACSCY010000011.1"/>
</dbReference>
<feature type="region of interest" description="Disordered" evidence="1">
    <location>
        <begin position="28"/>
        <end position="71"/>
    </location>
</feature>
<sequence>MKTLSTLRLLAATLFVSSASLLSACSTGTNDADTNVEVGANKDFGMSDATPGRDLDTMASTRAIPDTAGRKTIEQQYDQTLKATDHNHDGKAD</sequence>
<organism evidence="3 4">
    <name type="scientific">Hymenobacter citatus</name>
    <dbReference type="NCBI Taxonomy" id="2763506"/>
    <lineage>
        <taxon>Bacteria</taxon>
        <taxon>Pseudomonadati</taxon>
        <taxon>Bacteroidota</taxon>
        <taxon>Cytophagia</taxon>
        <taxon>Cytophagales</taxon>
        <taxon>Hymenobacteraceae</taxon>
        <taxon>Hymenobacter</taxon>
    </lineage>
</organism>
<dbReference type="EMBL" id="JACSCY010000011">
    <property type="protein sequence ID" value="MBC6612081.1"/>
    <property type="molecule type" value="Genomic_DNA"/>
</dbReference>
<feature type="chain" id="PRO_5047288027" description="EF-hand domain-containing protein" evidence="2">
    <location>
        <begin position="25"/>
        <end position="93"/>
    </location>
</feature>
<evidence type="ECO:0000256" key="1">
    <source>
        <dbReference type="SAM" id="MobiDB-lite"/>
    </source>
</evidence>
<evidence type="ECO:0000313" key="3">
    <source>
        <dbReference type="EMBL" id="MBC6612081.1"/>
    </source>
</evidence>